<dbReference type="SUPFAM" id="SSF81383">
    <property type="entry name" value="F-box domain"/>
    <property type="match status" value="1"/>
</dbReference>
<sequence>MSSNKLIKETPVDRLSALPDSLIIRILSFLEVKESAITAVLSKRWQFLWTETPNLIFTEDSFRSDKIRNFVSRVNRTLLVISGSRNGLGIFAVEFPYDDMYSSDIDVWVDFAVKKRVKGVCLLFNCLSSTNLYLLPRMMFHNPYLERLMLRRCVVAPRRTIDWRSLTELQIERSELQQHVIDKILSGCPVLYRLVLKCCWGFNRLEVDSKSVYKLAVCDPEDGVDEPLLQISAPYLHTLWVCLHAEGRKLRLKNISSLVRATIDIHVSDWNIESEEVVNHVKELLGNIRHVKVVETGDGYSQILPWMALDGCRFPQSDRTCLIVNALVEKLSIYGILRLLESSPNLEALVIEGLDFYDEPISFPDKPFDLDCDLLHLKTITINDFIDSDLVGEPMLSLARILLKRTPALEKMVVHIEGIGVTSSLEHTVSEPFKILQALLSYPRSSNKAVVLIS</sequence>
<dbReference type="InterPro" id="IPR055411">
    <property type="entry name" value="LRR_FXL15/At3g58940/PEG3-like"/>
</dbReference>
<evidence type="ECO:0000313" key="3">
    <source>
        <dbReference type="Proteomes" id="UP000653305"/>
    </source>
</evidence>
<dbReference type="SMART" id="SM00579">
    <property type="entry name" value="FBD"/>
    <property type="match status" value="1"/>
</dbReference>
<dbReference type="CDD" id="cd22160">
    <property type="entry name" value="F-box_AtFBL13-like"/>
    <property type="match status" value="1"/>
</dbReference>
<dbReference type="SUPFAM" id="SSF52047">
    <property type="entry name" value="RNI-like"/>
    <property type="match status" value="1"/>
</dbReference>
<keyword evidence="3" id="KW-1185">Reference proteome</keyword>
<dbReference type="Gene3D" id="1.20.1280.50">
    <property type="match status" value="1"/>
</dbReference>
<accession>A0A830B089</accession>
<dbReference type="Proteomes" id="UP000653305">
    <property type="component" value="Unassembled WGS sequence"/>
</dbReference>
<name>A0A830B089_9LAMI</name>
<organism evidence="2 3">
    <name type="scientific">Phtheirospermum japonicum</name>
    <dbReference type="NCBI Taxonomy" id="374723"/>
    <lineage>
        <taxon>Eukaryota</taxon>
        <taxon>Viridiplantae</taxon>
        <taxon>Streptophyta</taxon>
        <taxon>Embryophyta</taxon>
        <taxon>Tracheophyta</taxon>
        <taxon>Spermatophyta</taxon>
        <taxon>Magnoliopsida</taxon>
        <taxon>eudicotyledons</taxon>
        <taxon>Gunneridae</taxon>
        <taxon>Pentapetalae</taxon>
        <taxon>asterids</taxon>
        <taxon>lamiids</taxon>
        <taxon>Lamiales</taxon>
        <taxon>Orobanchaceae</taxon>
        <taxon>Orobanchaceae incertae sedis</taxon>
        <taxon>Phtheirospermum</taxon>
    </lineage>
</organism>
<evidence type="ECO:0000259" key="1">
    <source>
        <dbReference type="PROSITE" id="PS50181"/>
    </source>
</evidence>
<comment type="caution">
    <text evidence="2">The sequence shown here is derived from an EMBL/GenBank/DDBJ whole genome shotgun (WGS) entry which is preliminary data.</text>
</comment>
<dbReference type="EMBL" id="BMAC01000014">
    <property type="protein sequence ID" value="GFP79976.1"/>
    <property type="molecule type" value="Genomic_DNA"/>
</dbReference>
<gene>
    <name evidence="2" type="ORF">PHJA_000141000</name>
</gene>
<dbReference type="Pfam" id="PF24758">
    <property type="entry name" value="LRR_At5g56370"/>
    <property type="match status" value="1"/>
</dbReference>
<dbReference type="InterPro" id="IPR050232">
    <property type="entry name" value="FBL13/AtMIF1-like"/>
</dbReference>
<dbReference type="InterPro" id="IPR001810">
    <property type="entry name" value="F-box_dom"/>
</dbReference>
<reference evidence="2" key="1">
    <citation type="submission" date="2020-07" db="EMBL/GenBank/DDBJ databases">
        <title>Ethylene signaling mediates host invasion by parasitic plants.</title>
        <authorList>
            <person name="Yoshida S."/>
        </authorList>
    </citation>
    <scope>NUCLEOTIDE SEQUENCE</scope>
    <source>
        <strain evidence="2">Okayama</strain>
    </source>
</reference>
<dbReference type="PANTHER" id="PTHR31900:SF32">
    <property type="entry name" value="F-BOX_RNI_FBD-LIKE DOMAIN PROTEIN"/>
    <property type="match status" value="1"/>
</dbReference>
<dbReference type="PANTHER" id="PTHR31900">
    <property type="entry name" value="F-BOX/RNI SUPERFAMILY PROTEIN-RELATED"/>
    <property type="match status" value="1"/>
</dbReference>
<feature type="domain" description="F-box" evidence="1">
    <location>
        <begin position="12"/>
        <end position="60"/>
    </location>
</feature>
<dbReference type="InterPro" id="IPR053781">
    <property type="entry name" value="F-box_AtFBL13-like"/>
</dbReference>
<dbReference type="InterPro" id="IPR006566">
    <property type="entry name" value="FBD"/>
</dbReference>
<evidence type="ECO:0000313" key="2">
    <source>
        <dbReference type="EMBL" id="GFP79976.1"/>
    </source>
</evidence>
<proteinExistence type="predicted"/>
<dbReference type="AlphaFoldDB" id="A0A830B089"/>
<dbReference type="InterPro" id="IPR036047">
    <property type="entry name" value="F-box-like_dom_sf"/>
</dbReference>
<protein>
    <submittedName>
        <fullName evidence="2">Putative F-box protein at1g49610</fullName>
    </submittedName>
</protein>
<dbReference type="Pfam" id="PF00646">
    <property type="entry name" value="F-box"/>
    <property type="match status" value="1"/>
</dbReference>
<dbReference type="OrthoDB" id="1304294at2759"/>
<dbReference type="PROSITE" id="PS50181">
    <property type="entry name" value="FBOX"/>
    <property type="match status" value="1"/>
</dbReference>